<keyword evidence="1" id="KW-0812">Transmembrane</keyword>
<accession>A0ABV7VYD6</accession>
<evidence type="ECO:0000313" key="3">
    <source>
        <dbReference type="Proteomes" id="UP001595729"/>
    </source>
</evidence>
<dbReference type="EMBL" id="JBHRXX010000001">
    <property type="protein sequence ID" value="MFC3682028.1"/>
    <property type="molecule type" value="Genomic_DNA"/>
</dbReference>
<feature type="transmembrane region" description="Helical" evidence="1">
    <location>
        <begin position="41"/>
        <end position="69"/>
    </location>
</feature>
<gene>
    <name evidence="2" type="ORF">ACFOPI_00395</name>
</gene>
<name>A0ABV7VYD6_9BURK</name>
<dbReference type="SUPFAM" id="SSF53649">
    <property type="entry name" value="Alkaline phosphatase-like"/>
    <property type="match status" value="1"/>
</dbReference>
<comment type="caution">
    <text evidence="2">The sequence shown here is derived from an EMBL/GenBank/DDBJ whole genome shotgun (WGS) entry which is preliminary data.</text>
</comment>
<reference evidence="3" key="1">
    <citation type="journal article" date="2019" name="Int. J. Syst. Evol. Microbiol.">
        <title>The Global Catalogue of Microorganisms (GCM) 10K type strain sequencing project: providing services to taxonomists for standard genome sequencing and annotation.</title>
        <authorList>
            <consortium name="The Broad Institute Genomics Platform"/>
            <consortium name="The Broad Institute Genome Sequencing Center for Infectious Disease"/>
            <person name="Wu L."/>
            <person name="Ma J."/>
        </authorList>
    </citation>
    <scope>NUCLEOTIDE SEQUENCE [LARGE SCALE GENOMIC DNA]</scope>
    <source>
        <strain evidence="3">KCTC 42501</strain>
    </source>
</reference>
<evidence type="ECO:0000313" key="2">
    <source>
        <dbReference type="EMBL" id="MFC3682028.1"/>
    </source>
</evidence>
<organism evidence="2 3">
    <name type="scientific">Hydrogenophaga luteola</name>
    <dbReference type="NCBI Taxonomy" id="1591122"/>
    <lineage>
        <taxon>Bacteria</taxon>
        <taxon>Pseudomonadati</taxon>
        <taxon>Pseudomonadota</taxon>
        <taxon>Betaproteobacteria</taxon>
        <taxon>Burkholderiales</taxon>
        <taxon>Comamonadaceae</taxon>
        <taxon>Hydrogenophaga</taxon>
    </lineage>
</organism>
<dbReference type="Gene3D" id="3.40.720.10">
    <property type="entry name" value="Alkaline Phosphatase, subunit A"/>
    <property type="match status" value="1"/>
</dbReference>
<dbReference type="RefSeq" id="WP_382169651.1">
    <property type="nucleotide sequence ID" value="NZ_JBHRXX010000001.1"/>
</dbReference>
<feature type="transmembrane region" description="Helical" evidence="1">
    <location>
        <begin position="197"/>
        <end position="215"/>
    </location>
</feature>
<protein>
    <recommendedName>
        <fullName evidence="4">Sulfatase N-terminal domain-containing protein</fullName>
    </recommendedName>
</protein>
<sequence>MEALVVFVVGFFIVATATTLLKRTGSGEHAGVVFSLQVSLLFLVANLSLWHECSVGTIVASGLASVLGWYVADKPSHSALAVFVGRYRLALFLLSMFGIALLVLVAIPITTFLTSPGELGIHLDRLLKVNVRDVMVIVYSAAFIYLLAAVPGLRAAMAVVATGAFFLGWMYAFVLPFGYPMLTGLAFEQLARPLQDILLRSAMDLVVVLAVAFALRYCWLRFGSRSVLGAVMMANVSIALAVGFSASRDQVGLAGDINETPTHSRPMVFSRTQPNTLFIFLDRFMGSHVESALKDEPQLADRLSGFTWYPRSVSAGENSIAGVHPLMGGYDYLPVEMNARGRPLKDLSVEAFSILPRNFAQKGYRTNVVNPRGLGFTMMGDCSFLNWDGVVCSHIPAGVSRQKAQQMGFPVHALAEANYANLLSLLGAMRVAPYAMKEAIYAKGPWQPFLDHSAGTTFREWAELDSLKDLTVVDDAAPAFNVITNILPHEPYYMGLDCLPKATQLNVSTEELQKLGHKSLFSLQHANTARCALRLVAQYLDHLKEAGVYDQTTIVIASDHGIVGSVQDSSSRAVAGGATDNTYVSVRPLVMVKDAGAKGAMKVSETFMPNAEVPIILCRSIGGCINPYLDNKPIATDGRDDPFPVSLVPWQFSLQKPDAFVVRKQLMLTGKDPFNREGWSSSAP</sequence>
<keyword evidence="1" id="KW-1133">Transmembrane helix</keyword>
<evidence type="ECO:0000256" key="1">
    <source>
        <dbReference type="SAM" id="Phobius"/>
    </source>
</evidence>
<feature type="transmembrane region" description="Helical" evidence="1">
    <location>
        <begin position="155"/>
        <end position="177"/>
    </location>
</feature>
<keyword evidence="3" id="KW-1185">Reference proteome</keyword>
<proteinExistence type="predicted"/>
<feature type="transmembrane region" description="Helical" evidence="1">
    <location>
        <begin position="129"/>
        <end position="148"/>
    </location>
</feature>
<feature type="transmembrane region" description="Helical" evidence="1">
    <location>
        <begin position="227"/>
        <end position="246"/>
    </location>
</feature>
<feature type="transmembrane region" description="Helical" evidence="1">
    <location>
        <begin position="89"/>
        <end position="109"/>
    </location>
</feature>
<evidence type="ECO:0008006" key="4">
    <source>
        <dbReference type="Google" id="ProtNLM"/>
    </source>
</evidence>
<dbReference type="InterPro" id="IPR017850">
    <property type="entry name" value="Alkaline_phosphatase_core_sf"/>
</dbReference>
<dbReference type="Proteomes" id="UP001595729">
    <property type="component" value="Unassembled WGS sequence"/>
</dbReference>
<keyword evidence="1" id="KW-0472">Membrane</keyword>